<dbReference type="Proteomes" id="UP000009168">
    <property type="component" value="Unassembled WGS sequence"/>
</dbReference>
<dbReference type="InterPro" id="IPR036291">
    <property type="entry name" value="NAD(P)-bd_dom_sf"/>
</dbReference>
<comment type="similarity">
    <text evidence="1">Belongs to the short-chain dehydrogenases/reductases (SDR) family.</text>
</comment>
<evidence type="ECO:0000256" key="8">
    <source>
        <dbReference type="ARBA" id="ARBA00041348"/>
    </source>
</evidence>
<accession>I7LVZ5</accession>
<keyword evidence="10" id="KW-1185">Reference proteome</keyword>
<reference evidence="10" key="1">
    <citation type="journal article" date="2006" name="PLoS Biol.">
        <title>Macronuclear genome sequence of the ciliate Tetrahymena thermophila, a model eukaryote.</title>
        <authorList>
            <person name="Eisen J.A."/>
            <person name="Coyne R.S."/>
            <person name="Wu M."/>
            <person name="Wu D."/>
            <person name="Thiagarajan M."/>
            <person name="Wortman J.R."/>
            <person name="Badger J.H."/>
            <person name="Ren Q."/>
            <person name="Amedeo P."/>
            <person name="Jones K.M."/>
            <person name="Tallon L.J."/>
            <person name="Delcher A.L."/>
            <person name="Salzberg S.L."/>
            <person name="Silva J.C."/>
            <person name="Haas B.J."/>
            <person name="Majoros W.H."/>
            <person name="Farzad M."/>
            <person name="Carlton J.M."/>
            <person name="Smith R.K. Jr."/>
            <person name="Garg J."/>
            <person name="Pearlman R.E."/>
            <person name="Karrer K.M."/>
            <person name="Sun L."/>
            <person name="Manning G."/>
            <person name="Elde N.C."/>
            <person name="Turkewitz A.P."/>
            <person name="Asai D.J."/>
            <person name="Wilkes D.E."/>
            <person name="Wang Y."/>
            <person name="Cai H."/>
            <person name="Collins K."/>
            <person name="Stewart B.A."/>
            <person name="Lee S.R."/>
            <person name="Wilamowska K."/>
            <person name="Weinberg Z."/>
            <person name="Ruzzo W.L."/>
            <person name="Wloga D."/>
            <person name="Gaertig J."/>
            <person name="Frankel J."/>
            <person name="Tsao C.-C."/>
            <person name="Gorovsky M.A."/>
            <person name="Keeling P.J."/>
            <person name="Waller R.F."/>
            <person name="Patron N.J."/>
            <person name="Cherry J.M."/>
            <person name="Stover N.A."/>
            <person name="Krieger C.J."/>
            <person name="del Toro C."/>
            <person name="Ryder H.F."/>
            <person name="Williamson S.C."/>
            <person name="Barbeau R.A."/>
            <person name="Hamilton E.P."/>
            <person name="Orias E."/>
        </authorList>
    </citation>
    <scope>NUCLEOTIDE SEQUENCE [LARGE SCALE GENOMIC DNA]</scope>
    <source>
        <strain evidence="10">SB210</strain>
    </source>
</reference>
<comment type="subunit">
    <text evidence="2">Homodimer.</text>
</comment>
<dbReference type="GO" id="GO:0004155">
    <property type="term" value="F:6,7-dihydropteridine reductase activity"/>
    <property type="evidence" value="ECO:0007669"/>
    <property type="project" value="UniProtKB-EC"/>
</dbReference>
<dbReference type="CDD" id="cd05334">
    <property type="entry name" value="DHPR_SDR_c_like"/>
    <property type="match status" value="1"/>
</dbReference>
<dbReference type="GO" id="GO:0070404">
    <property type="term" value="F:NADH binding"/>
    <property type="evidence" value="ECO:0007669"/>
    <property type="project" value="TreeGrafter"/>
</dbReference>
<dbReference type="OMA" id="QCVRYFK"/>
<keyword evidence="4" id="KW-0560">Oxidoreductase</keyword>
<name>I7LVZ5_TETTS</name>
<proteinExistence type="inferred from homology"/>
<dbReference type="AlphaFoldDB" id="I7LVZ5"/>
<evidence type="ECO:0000256" key="4">
    <source>
        <dbReference type="ARBA" id="ARBA00023002"/>
    </source>
</evidence>
<evidence type="ECO:0000256" key="1">
    <source>
        <dbReference type="ARBA" id="ARBA00006484"/>
    </source>
</evidence>
<gene>
    <name evidence="9" type="ORF">TTHERM_00220710</name>
</gene>
<dbReference type="STRING" id="312017.I7LVZ5"/>
<evidence type="ECO:0000256" key="5">
    <source>
        <dbReference type="ARBA" id="ARBA00023007"/>
    </source>
</evidence>
<dbReference type="InParanoid" id="I7LVZ5"/>
<evidence type="ECO:0000256" key="6">
    <source>
        <dbReference type="ARBA" id="ARBA00039153"/>
    </source>
</evidence>
<dbReference type="FunFam" id="3.40.50.720:FF:000157">
    <property type="entry name" value="Quinoid dihydropteridine reductase"/>
    <property type="match status" value="1"/>
</dbReference>
<evidence type="ECO:0000313" key="9">
    <source>
        <dbReference type="EMBL" id="EAS00398.1"/>
    </source>
</evidence>
<dbReference type="HOGENOM" id="CLU_010194_22_0_1"/>
<dbReference type="KEGG" id="tet:TTHERM_00220710"/>
<dbReference type="EMBL" id="GG662621">
    <property type="protein sequence ID" value="EAS00398.1"/>
    <property type="molecule type" value="Genomic_DNA"/>
</dbReference>
<dbReference type="SUPFAM" id="SSF51735">
    <property type="entry name" value="NAD(P)-binding Rossmann-fold domains"/>
    <property type="match status" value="1"/>
</dbReference>
<dbReference type="GO" id="GO:0006559">
    <property type="term" value="P:L-phenylalanine catabolic process"/>
    <property type="evidence" value="ECO:0007669"/>
    <property type="project" value="TreeGrafter"/>
</dbReference>
<evidence type="ECO:0000256" key="7">
    <source>
        <dbReference type="ARBA" id="ARBA00039520"/>
    </source>
</evidence>
<dbReference type="GO" id="GO:0070402">
    <property type="term" value="F:NADPH binding"/>
    <property type="evidence" value="ECO:0007669"/>
    <property type="project" value="TreeGrafter"/>
</dbReference>
<dbReference type="PANTHER" id="PTHR15104:SF0">
    <property type="entry name" value="DIHYDROPTERIDINE REDUCTASE"/>
    <property type="match status" value="1"/>
</dbReference>
<dbReference type="EC" id="1.5.1.34" evidence="6"/>
<dbReference type="RefSeq" id="XP_001020643.1">
    <property type="nucleotide sequence ID" value="XM_001020643.3"/>
</dbReference>
<keyword evidence="3" id="KW-0521">NADP</keyword>
<sequence>MASQRTLLVIGGCGNLGRSVISKFKSNWNIASIGLNINNESNKNIILPQNQSASQYVSEVKQQLKSFSPSYDAIICVAGGWNGGSIKDSNVFETYHKMHSVNVIPSILAAHLSTHFLRKNGLLVFTGAGGIINNPCHDMIGYGLSKVAVHSLASTMAVSKDMPEGSTVVTILPKVIDTPQNREAMPDSDFSTWAKPEQISGLLKMWAEGNNLPKTGSFAMLNVQNGSVVPEFI</sequence>
<keyword evidence="5" id="KW-0783">Tetrahydrobiopterin biosynthesis</keyword>
<dbReference type="GO" id="GO:0006729">
    <property type="term" value="P:tetrahydrobiopterin biosynthetic process"/>
    <property type="evidence" value="ECO:0007669"/>
    <property type="project" value="UniProtKB-KW"/>
</dbReference>
<dbReference type="Pfam" id="PF00106">
    <property type="entry name" value="adh_short"/>
    <property type="match status" value="1"/>
</dbReference>
<dbReference type="Gene3D" id="3.40.50.720">
    <property type="entry name" value="NAD(P)-binding Rossmann-like Domain"/>
    <property type="match status" value="1"/>
</dbReference>
<dbReference type="GO" id="GO:0005737">
    <property type="term" value="C:cytoplasm"/>
    <property type="evidence" value="ECO:0007669"/>
    <property type="project" value="TreeGrafter"/>
</dbReference>
<dbReference type="GeneID" id="7833798"/>
<dbReference type="OrthoDB" id="1204at2759"/>
<organism evidence="9 10">
    <name type="scientific">Tetrahymena thermophila (strain SB210)</name>
    <dbReference type="NCBI Taxonomy" id="312017"/>
    <lineage>
        <taxon>Eukaryota</taxon>
        <taxon>Sar</taxon>
        <taxon>Alveolata</taxon>
        <taxon>Ciliophora</taxon>
        <taxon>Intramacronucleata</taxon>
        <taxon>Oligohymenophorea</taxon>
        <taxon>Hymenostomatida</taxon>
        <taxon>Tetrahymenina</taxon>
        <taxon>Tetrahymenidae</taxon>
        <taxon>Tetrahymena</taxon>
    </lineage>
</organism>
<protein>
    <recommendedName>
        <fullName evidence="7">Dihydropteridine reductase</fullName>
        <ecNumber evidence="6">1.5.1.34</ecNumber>
    </recommendedName>
    <alternativeName>
        <fullName evidence="8">Quinoid dihydropteridine reductase</fullName>
    </alternativeName>
</protein>
<evidence type="ECO:0000256" key="3">
    <source>
        <dbReference type="ARBA" id="ARBA00022857"/>
    </source>
</evidence>
<evidence type="ECO:0000313" key="10">
    <source>
        <dbReference type="Proteomes" id="UP000009168"/>
    </source>
</evidence>
<dbReference type="PANTHER" id="PTHR15104">
    <property type="entry name" value="DIHYDROPTERIDINE REDUCTASE"/>
    <property type="match status" value="1"/>
</dbReference>
<dbReference type="InterPro" id="IPR002347">
    <property type="entry name" value="SDR_fam"/>
</dbReference>
<dbReference type="eggNOG" id="KOG4022">
    <property type="taxonomic scope" value="Eukaryota"/>
</dbReference>
<evidence type="ECO:0000256" key="2">
    <source>
        <dbReference type="ARBA" id="ARBA00011738"/>
    </source>
</evidence>